<sequence length="58" mass="6400">MPGVLICEAMAQVSGIALLYPEENRGLIPLFTGMDRVRFRSPVMPGEVLETHAEIKKS</sequence>
<keyword evidence="2" id="KW-0456">Lyase</keyword>
<dbReference type="AlphaFoldDB" id="A0A060CIF3"/>
<evidence type="ECO:0000313" key="3">
    <source>
        <dbReference type="EMBL" id="AIA92561.1"/>
    </source>
</evidence>
<name>A0A060CIF3_9FIRM</name>
<dbReference type="PANTHER" id="PTHR30272">
    <property type="entry name" value="3-HYDROXYACYL-[ACYL-CARRIER-PROTEIN] DEHYDRATASE"/>
    <property type="match status" value="1"/>
</dbReference>
<dbReference type="GO" id="GO:0016829">
    <property type="term" value="F:lyase activity"/>
    <property type="evidence" value="ECO:0007669"/>
    <property type="project" value="UniProtKB-KW"/>
</dbReference>
<dbReference type="SUPFAM" id="SSF54637">
    <property type="entry name" value="Thioesterase/thiol ester dehydrase-isomerase"/>
    <property type="match status" value="1"/>
</dbReference>
<dbReference type="InterPro" id="IPR013114">
    <property type="entry name" value="FabA_FabZ"/>
</dbReference>
<dbReference type="Pfam" id="PF07977">
    <property type="entry name" value="FabA"/>
    <property type="match status" value="1"/>
</dbReference>
<dbReference type="PANTHER" id="PTHR30272:SF1">
    <property type="entry name" value="3-HYDROXYACYL-[ACYL-CARRIER-PROTEIN] DEHYDRATASE"/>
    <property type="match status" value="1"/>
</dbReference>
<accession>A0A060CIF3</accession>
<dbReference type="Gene3D" id="3.10.129.10">
    <property type="entry name" value="Hotdog Thioesterase"/>
    <property type="match status" value="1"/>
</dbReference>
<organism evidence="3">
    <name type="scientific">uncultured Acidaminococcus sp</name>
    <dbReference type="NCBI Taxonomy" id="352152"/>
    <lineage>
        <taxon>Bacteria</taxon>
        <taxon>Bacillati</taxon>
        <taxon>Bacillota</taxon>
        <taxon>Negativicutes</taxon>
        <taxon>Acidaminococcales</taxon>
        <taxon>Acidaminococcaceae</taxon>
        <taxon>Acidaminococcus</taxon>
        <taxon>environmental samples</taxon>
    </lineage>
</organism>
<evidence type="ECO:0000256" key="1">
    <source>
        <dbReference type="ARBA" id="ARBA00009174"/>
    </source>
</evidence>
<dbReference type="InterPro" id="IPR029069">
    <property type="entry name" value="HotDog_dom_sf"/>
</dbReference>
<dbReference type="EMBL" id="KF125235">
    <property type="protein sequence ID" value="AIA92561.1"/>
    <property type="molecule type" value="Genomic_DNA"/>
</dbReference>
<evidence type="ECO:0000256" key="2">
    <source>
        <dbReference type="ARBA" id="ARBA00023239"/>
    </source>
</evidence>
<comment type="similarity">
    <text evidence="1">Belongs to the thioester dehydratase family. FabZ subfamily.</text>
</comment>
<proteinExistence type="inferred from homology"/>
<protein>
    <submittedName>
        <fullName evidence="3">CAZy families CE11 protein</fullName>
    </submittedName>
</protein>
<reference evidence="3" key="1">
    <citation type="journal article" date="2013" name="Environ. Microbiol.">
        <title>Seasonally variable intestinal metagenomes of the red palm weevil (Rhynchophorus ferrugineus).</title>
        <authorList>
            <person name="Jia S."/>
            <person name="Zhang X."/>
            <person name="Zhang G."/>
            <person name="Yin A."/>
            <person name="Zhang S."/>
            <person name="Li F."/>
            <person name="Wang L."/>
            <person name="Zhao D."/>
            <person name="Yun Q."/>
            <person name="Tala"/>
            <person name="Wang J."/>
            <person name="Sun G."/>
            <person name="Baabdullah M."/>
            <person name="Yu X."/>
            <person name="Hu S."/>
            <person name="Al-Mssallem I.S."/>
            <person name="Yu J."/>
        </authorList>
    </citation>
    <scope>NUCLEOTIDE SEQUENCE</scope>
</reference>